<feature type="domain" description="GST N-terminal" evidence="1">
    <location>
        <begin position="1"/>
        <end position="81"/>
    </location>
</feature>
<dbReference type="Pfam" id="PF13410">
    <property type="entry name" value="GST_C_2"/>
    <property type="match status" value="1"/>
</dbReference>
<evidence type="ECO:0000259" key="1">
    <source>
        <dbReference type="PROSITE" id="PS50404"/>
    </source>
</evidence>
<dbReference type="EMBL" id="JBEPMC010000005">
    <property type="protein sequence ID" value="MET3580365.1"/>
    <property type="molecule type" value="Genomic_DNA"/>
</dbReference>
<dbReference type="Proteomes" id="UP001549204">
    <property type="component" value="Unassembled WGS sequence"/>
</dbReference>
<dbReference type="PANTHER" id="PTHR44051:SF8">
    <property type="entry name" value="GLUTATHIONE S-TRANSFERASE GSTA"/>
    <property type="match status" value="1"/>
</dbReference>
<evidence type="ECO:0000313" key="3">
    <source>
        <dbReference type="EMBL" id="MET3580365.1"/>
    </source>
</evidence>
<proteinExistence type="predicted"/>
<dbReference type="Gene3D" id="3.40.30.10">
    <property type="entry name" value="Glutaredoxin"/>
    <property type="match status" value="1"/>
</dbReference>
<comment type="caution">
    <text evidence="3">The sequence shown here is derived from an EMBL/GenBank/DDBJ whole genome shotgun (WGS) entry which is preliminary data.</text>
</comment>
<dbReference type="SUPFAM" id="SSF52833">
    <property type="entry name" value="Thioredoxin-like"/>
    <property type="match status" value="1"/>
</dbReference>
<dbReference type="InterPro" id="IPR010987">
    <property type="entry name" value="Glutathione-S-Trfase_C-like"/>
</dbReference>
<dbReference type="CDD" id="cd03057">
    <property type="entry name" value="GST_N_Beta"/>
    <property type="match status" value="1"/>
</dbReference>
<organism evidence="3 4">
    <name type="scientific">Mesorhizobium robiniae</name>
    <dbReference type="NCBI Taxonomy" id="559315"/>
    <lineage>
        <taxon>Bacteria</taxon>
        <taxon>Pseudomonadati</taxon>
        <taxon>Pseudomonadota</taxon>
        <taxon>Alphaproteobacteria</taxon>
        <taxon>Hyphomicrobiales</taxon>
        <taxon>Phyllobacteriaceae</taxon>
        <taxon>Mesorhizobium</taxon>
    </lineage>
</organism>
<dbReference type="InterPro" id="IPR040079">
    <property type="entry name" value="Glutathione_S-Trfase"/>
</dbReference>
<name>A0ABV2GQ04_9HYPH</name>
<dbReference type="RefSeq" id="WP_354492103.1">
    <property type="nucleotide sequence ID" value="NZ_JBEPMC010000005.1"/>
</dbReference>
<dbReference type="SFLD" id="SFLDS00019">
    <property type="entry name" value="Glutathione_Transferase_(cytos"/>
    <property type="match status" value="1"/>
</dbReference>
<dbReference type="InterPro" id="IPR036282">
    <property type="entry name" value="Glutathione-S-Trfase_C_sf"/>
</dbReference>
<protein>
    <submittedName>
        <fullName evidence="3">Glutathione S-transferase</fullName>
        <ecNumber evidence="3">2.5.1.18</ecNumber>
    </submittedName>
</protein>
<dbReference type="InterPro" id="IPR004045">
    <property type="entry name" value="Glutathione_S-Trfase_N"/>
</dbReference>
<dbReference type="EC" id="2.5.1.18" evidence="3"/>
<evidence type="ECO:0000259" key="2">
    <source>
        <dbReference type="PROSITE" id="PS50405"/>
    </source>
</evidence>
<feature type="domain" description="GST C-terminal" evidence="2">
    <location>
        <begin position="84"/>
        <end position="201"/>
    </location>
</feature>
<dbReference type="Gene3D" id="1.20.1050.10">
    <property type="match status" value="1"/>
</dbReference>
<dbReference type="SUPFAM" id="SSF47616">
    <property type="entry name" value="GST C-terminal domain-like"/>
    <property type="match status" value="1"/>
</dbReference>
<dbReference type="GO" id="GO:0004364">
    <property type="term" value="F:glutathione transferase activity"/>
    <property type="evidence" value="ECO:0007669"/>
    <property type="project" value="UniProtKB-EC"/>
</dbReference>
<sequence length="204" mass="22685">MKLYYSPLACSLADHIALLEAGATFERESVDLKTKRTASGADFNDVTPKGYVPALVLDDGEVLTENIAILDWLATKYPTLGVSGELGRTRLLEALAFISTEVHRAFKPMWHTGNDIQKAQARETISRLLDNLAESRDGDFLFGATPSVADFYLFVMLLWAERFDVRTPEAFVALRRRMVSRPAAQAALREEGLLKLVETDVSYA</sequence>
<dbReference type="SFLD" id="SFLDG00358">
    <property type="entry name" value="Main_(cytGST)"/>
    <property type="match status" value="1"/>
</dbReference>
<dbReference type="Pfam" id="PF13409">
    <property type="entry name" value="GST_N_2"/>
    <property type="match status" value="1"/>
</dbReference>
<reference evidence="3 4" key="1">
    <citation type="submission" date="2024-06" db="EMBL/GenBank/DDBJ databases">
        <title>Genomic Encyclopedia of Type Strains, Phase IV (KMG-IV): sequencing the most valuable type-strain genomes for metagenomic binning, comparative biology and taxonomic classification.</title>
        <authorList>
            <person name="Goeker M."/>
        </authorList>
    </citation>
    <scope>NUCLEOTIDE SEQUENCE [LARGE SCALE GENOMIC DNA]</scope>
    <source>
        <strain evidence="3 4">DSM 100022</strain>
    </source>
</reference>
<keyword evidence="3" id="KW-0808">Transferase</keyword>
<dbReference type="PROSITE" id="PS50405">
    <property type="entry name" value="GST_CTER"/>
    <property type="match status" value="1"/>
</dbReference>
<dbReference type="PANTHER" id="PTHR44051">
    <property type="entry name" value="GLUTATHIONE S-TRANSFERASE-RELATED"/>
    <property type="match status" value="1"/>
</dbReference>
<dbReference type="InterPro" id="IPR036249">
    <property type="entry name" value="Thioredoxin-like_sf"/>
</dbReference>
<evidence type="ECO:0000313" key="4">
    <source>
        <dbReference type="Proteomes" id="UP001549204"/>
    </source>
</evidence>
<keyword evidence="4" id="KW-1185">Reference proteome</keyword>
<dbReference type="PROSITE" id="PS50404">
    <property type="entry name" value="GST_NTER"/>
    <property type="match status" value="1"/>
</dbReference>
<accession>A0ABV2GQ04</accession>
<gene>
    <name evidence="3" type="ORF">ABID19_003403</name>
</gene>
<dbReference type="CDD" id="cd03188">
    <property type="entry name" value="GST_C_Beta"/>
    <property type="match status" value="1"/>
</dbReference>